<dbReference type="SUPFAM" id="SSF49695">
    <property type="entry name" value="gamma-Crystallin-like"/>
    <property type="match status" value="1"/>
</dbReference>
<keyword evidence="1" id="KW-0732">Signal</keyword>
<evidence type="ECO:0000256" key="1">
    <source>
        <dbReference type="SAM" id="SignalP"/>
    </source>
</evidence>
<dbReference type="Pfam" id="PF08239">
    <property type="entry name" value="SH3_3"/>
    <property type="match status" value="1"/>
</dbReference>
<dbReference type="Gene3D" id="2.30.30.40">
    <property type="entry name" value="SH3 Domains"/>
    <property type="match status" value="1"/>
</dbReference>
<dbReference type="SMART" id="SM00287">
    <property type="entry name" value="SH3b"/>
    <property type="match status" value="1"/>
</dbReference>
<dbReference type="eggNOG" id="COG4991">
    <property type="taxonomic scope" value="Bacteria"/>
</dbReference>
<dbReference type="PROSITE" id="PS51781">
    <property type="entry name" value="SH3B"/>
    <property type="match status" value="1"/>
</dbReference>
<feature type="signal peptide" evidence="1">
    <location>
        <begin position="1"/>
        <end position="25"/>
    </location>
</feature>
<keyword evidence="4" id="KW-1185">Reference proteome</keyword>
<organism evidence="3 4">
    <name type="scientific">Rhodobacter ferrooxidans</name>
    <dbReference type="NCBI Taxonomy" id="371731"/>
    <lineage>
        <taxon>Bacteria</taxon>
        <taxon>Pseudomonadati</taxon>
        <taxon>Pseudomonadota</taxon>
        <taxon>Alphaproteobacteria</taxon>
        <taxon>Rhodobacterales</taxon>
        <taxon>Rhodobacter group</taxon>
        <taxon>Rhodobacter</taxon>
    </lineage>
</organism>
<feature type="domain" description="SH3b" evidence="2">
    <location>
        <begin position="23"/>
        <end position="88"/>
    </location>
</feature>
<dbReference type="InterPro" id="IPR011024">
    <property type="entry name" value="G_crystallin-like"/>
</dbReference>
<dbReference type="EMBL" id="ACYY01000016">
    <property type="protein sequence ID" value="EEW24626.1"/>
    <property type="molecule type" value="Genomic_DNA"/>
</dbReference>
<accession>C8S2Y6</accession>
<comment type="caution">
    <text evidence="3">The sequence shown here is derived from an EMBL/GenBank/DDBJ whole genome shotgun (WGS) entry which is preliminary data.</text>
</comment>
<dbReference type="AlphaFoldDB" id="C8S2Y6"/>
<gene>
    <name evidence="3" type="ORF">Rsw2DRAFT_2414</name>
</gene>
<evidence type="ECO:0000313" key="3">
    <source>
        <dbReference type="EMBL" id="EEW24626.1"/>
    </source>
</evidence>
<dbReference type="SUPFAM" id="SSF50044">
    <property type="entry name" value="SH3-domain"/>
    <property type="match status" value="1"/>
</dbReference>
<dbReference type="Proteomes" id="UP000010121">
    <property type="component" value="Unassembled WGS sequence"/>
</dbReference>
<feature type="chain" id="PRO_5002991461" evidence="1">
    <location>
        <begin position="26"/>
        <end position="353"/>
    </location>
</feature>
<dbReference type="InterPro" id="IPR003646">
    <property type="entry name" value="SH3-like_bac-type"/>
</dbReference>
<dbReference type="Gene3D" id="2.60.20.10">
    <property type="entry name" value="Crystallins"/>
    <property type="match status" value="1"/>
</dbReference>
<dbReference type="InterPro" id="IPR036028">
    <property type="entry name" value="SH3-like_dom_sf"/>
</dbReference>
<dbReference type="STRING" id="371731.Rsw2DRAFT_2414"/>
<reference evidence="3 4" key="1">
    <citation type="submission" date="2009-08" db="EMBL/GenBank/DDBJ databases">
        <title>The draft genome of Rhodobacter sp. SW2.</title>
        <authorList>
            <consortium name="US DOE Joint Genome Institute (JGI-PGF)"/>
            <person name="Lucas S."/>
            <person name="Copeland A."/>
            <person name="Lapidus A."/>
            <person name="Glavina del Rio T."/>
            <person name="Tice H."/>
            <person name="Bruce D."/>
            <person name="Goodwin L."/>
            <person name="Pitluck S."/>
            <person name="Larimer F."/>
            <person name="Land M.L."/>
            <person name="Hauser L."/>
            <person name="Emerson D."/>
        </authorList>
    </citation>
    <scope>NUCLEOTIDE SEQUENCE [LARGE SCALE GENOMIC DNA]</scope>
    <source>
        <strain evidence="3 4">SW2</strain>
    </source>
</reference>
<sequence>MRLSRRFFRLSLSGLGLLASTIAAAAEPAAAITDLNVRSGSGTRFRVLDTLTPGEVVDIRECRRNGWCRITHDGPEGWVASNYLTTAPGVPGGGPECRLRISRDADGPGFAFACAGGAAPADTPASEPPAGDQAPAPGAPPVGDQACFYVEPNFGGASFCYGAGILPTLNAQFTDKISSVRVFGAGRARLCVEQNLKPFCRNVTADMPMLGPLMNDKASSVAVYTGAWVEPNLTGAAPSIHATGPLNIPATWTANLDNGVMGGDGTDIWYRVYDPATRFIEPQNGALLALGDGSDRGYDGCAAADFTTDPIPLMTLPVGSFVCARTDEGRISQFRVNGYAWDSLQLGCVTFAN</sequence>
<evidence type="ECO:0000313" key="4">
    <source>
        <dbReference type="Proteomes" id="UP000010121"/>
    </source>
</evidence>
<name>C8S2Y6_9RHOB</name>
<evidence type="ECO:0000259" key="2">
    <source>
        <dbReference type="PROSITE" id="PS51781"/>
    </source>
</evidence>
<protein>
    <submittedName>
        <fullName evidence="3">SH3 type 3 domain protein</fullName>
    </submittedName>
</protein>
<dbReference type="RefSeq" id="WP_008031351.1">
    <property type="nucleotide sequence ID" value="NZ_ACYY01000016.1"/>
</dbReference>
<proteinExistence type="predicted"/>